<accession>A0ABQ6N448</accession>
<comment type="caution">
    <text evidence="2">The sequence shown here is derived from an EMBL/GenBank/DDBJ whole genome shotgun (WGS) entry which is preliminary data.</text>
</comment>
<feature type="region of interest" description="Disordered" evidence="1">
    <location>
        <begin position="142"/>
        <end position="175"/>
    </location>
</feature>
<gene>
    <name evidence="2" type="ORF">TeGR_g6987</name>
</gene>
<evidence type="ECO:0000256" key="1">
    <source>
        <dbReference type="SAM" id="MobiDB-lite"/>
    </source>
</evidence>
<evidence type="ECO:0000313" key="2">
    <source>
        <dbReference type="EMBL" id="GMI39566.1"/>
    </source>
</evidence>
<evidence type="ECO:0000313" key="3">
    <source>
        <dbReference type="Proteomes" id="UP001165060"/>
    </source>
</evidence>
<reference evidence="2 3" key="1">
    <citation type="journal article" date="2023" name="Commun. Biol.">
        <title>Genome analysis of Parmales, the sister group of diatoms, reveals the evolutionary specialization of diatoms from phago-mixotrophs to photoautotrophs.</title>
        <authorList>
            <person name="Ban H."/>
            <person name="Sato S."/>
            <person name="Yoshikawa S."/>
            <person name="Yamada K."/>
            <person name="Nakamura Y."/>
            <person name="Ichinomiya M."/>
            <person name="Sato N."/>
            <person name="Blanc-Mathieu R."/>
            <person name="Endo H."/>
            <person name="Kuwata A."/>
            <person name="Ogata H."/>
        </authorList>
    </citation>
    <scope>NUCLEOTIDE SEQUENCE [LARGE SCALE GENOMIC DNA]</scope>
</reference>
<feature type="compositionally biased region" description="Basic residues" evidence="1">
    <location>
        <begin position="142"/>
        <end position="153"/>
    </location>
</feature>
<sequence length="263" mass="28610">MPSPPPYAAPAVGGWRQRPPRPSRKPEKLTFIPGGGAGHGRGKGAAWDDAGTFQGSAWRTAVPGVIMPRVAPSPGTGKVPPGISGDVEVYWPADDRFYSGVASCIGNVGLSLVEYDDGAREVLDMGKERWRRFVPAAKILKKRRQPKVAHKDKKGGGSRPPLAPYTGGNNNNNNNNNNVTTVQSVTKLHTTFTETTTTTSTVETKKQQKSHKVLNFGHKRKRNTDDEMARPWSCRPGRHGVAAQTLAEFARTMEYRWIAGGTN</sequence>
<proteinExistence type="predicted"/>
<organism evidence="2 3">
    <name type="scientific">Tetraparma gracilis</name>
    <dbReference type="NCBI Taxonomy" id="2962635"/>
    <lineage>
        <taxon>Eukaryota</taxon>
        <taxon>Sar</taxon>
        <taxon>Stramenopiles</taxon>
        <taxon>Ochrophyta</taxon>
        <taxon>Bolidophyceae</taxon>
        <taxon>Parmales</taxon>
        <taxon>Triparmaceae</taxon>
        <taxon>Tetraparma</taxon>
    </lineage>
</organism>
<dbReference type="EMBL" id="BRYB01000881">
    <property type="protein sequence ID" value="GMI39566.1"/>
    <property type="molecule type" value="Genomic_DNA"/>
</dbReference>
<keyword evidence="3" id="KW-1185">Reference proteome</keyword>
<name>A0ABQ6N448_9STRA</name>
<dbReference type="Proteomes" id="UP001165060">
    <property type="component" value="Unassembled WGS sequence"/>
</dbReference>
<protein>
    <submittedName>
        <fullName evidence="2">Uncharacterized protein</fullName>
    </submittedName>
</protein>
<feature type="region of interest" description="Disordered" evidence="1">
    <location>
        <begin position="1"/>
        <end position="45"/>
    </location>
</feature>